<comment type="caution">
    <text evidence="3">The sequence shown here is derived from an EMBL/GenBank/DDBJ whole genome shotgun (WGS) entry which is preliminary data.</text>
</comment>
<keyword evidence="1" id="KW-1015">Disulfide bond</keyword>
<evidence type="ECO:0000259" key="2">
    <source>
        <dbReference type="Pfam" id="PF09113"/>
    </source>
</evidence>
<feature type="domain" description="Peptide-N-glycosidase F C-terminal" evidence="2">
    <location>
        <begin position="195"/>
        <end position="315"/>
    </location>
</feature>
<dbReference type="SUPFAM" id="SSF49742">
    <property type="entry name" value="PHM/PNGase F"/>
    <property type="match status" value="2"/>
</dbReference>
<dbReference type="Gene3D" id="2.60.120.230">
    <property type="match status" value="2"/>
</dbReference>
<evidence type="ECO:0000313" key="4">
    <source>
        <dbReference type="Proteomes" id="UP000032900"/>
    </source>
</evidence>
<protein>
    <recommendedName>
        <fullName evidence="2">Peptide-N-glycosidase F C-terminal domain-containing protein</fullName>
    </recommendedName>
</protein>
<dbReference type="AlphaFoldDB" id="A0A0E9LWX7"/>
<dbReference type="Pfam" id="PF09113">
    <property type="entry name" value="N-glycanase_C"/>
    <property type="match status" value="1"/>
</dbReference>
<proteinExistence type="predicted"/>
<evidence type="ECO:0000256" key="1">
    <source>
        <dbReference type="ARBA" id="ARBA00023157"/>
    </source>
</evidence>
<name>A0A0E9LWX7_9BACT</name>
<dbReference type="STRING" id="1236989.JCM15548_12319"/>
<sequence length="638" mass="73136">MKNWISFFIVIFIGSGFGWASGRSDATVTTHEGVTIHTNVAEGMNYFPSWGVFPSIEEDIRQITMKVTLGHPDTMAIAHWDYLDFIYLRRKGGVNKPSRDIEIGRMLTPYGSSFKDDWQFTWEVDVTDFSMLLRDSVEIEYMHSGWEPETLGWALTVDFEIVLGPPAAKPISITEIYNGRYPYGNAEDPIENHLTPFSFEFEEKADFGRIRIQHTGHGADSPRYCSEFCSRWREVLFNGALIDHRALWKDCGANPLYPQGGTWIHDRAYWCPGDLQQPDLFDVAADAGVNTIQFVMEPYIATANVQAEEIISAYLIQYEKPANKHDVALVDVIVPSKKQLYSRQNPAVFNPIVVIKNLGSEPLEKIEILYRTTGFKQKKFIWKGYLDFNETEQVTLPGEIDFKQGGNQFEVSLERPNGQKDAWEKDNFLIQDFEGPKVLPLQFKVQYKSNNKPEENHLFMVNSKGDTIYQRMPEQCRPNEIYVDTVTLKSGNYEFHLTDSAGDGLEFWARPQSGYGYLRLLDMEDNIIHPFISDCGNGQFLAFKAELNAVRDTSISQSAFFLYPRRTKKNIELDAFLPTPSTLRVQFMTEGVVLAVHEYYDFKGGSIGFDIGHLSPARYIVEIYVNDELMHRNRINRD</sequence>
<dbReference type="InterPro" id="IPR014784">
    <property type="entry name" value="Cu2_ascorb_mOase-like_C"/>
</dbReference>
<evidence type="ECO:0000313" key="3">
    <source>
        <dbReference type="EMBL" id="GAO30072.1"/>
    </source>
</evidence>
<dbReference type="GO" id="GO:0016715">
    <property type="term" value="F:oxidoreductase activity, acting on paired donors, with incorporation or reduction of molecular oxygen, reduced ascorbate as one donor, and incorporation of one atom of oxygen"/>
    <property type="evidence" value="ECO:0007669"/>
    <property type="project" value="InterPro"/>
</dbReference>
<keyword evidence="4" id="KW-1185">Reference proteome</keyword>
<gene>
    <name evidence="3" type="ORF">JCM15548_12319</name>
</gene>
<dbReference type="OrthoDB" id="6281169at2"/>
<dbReference type="InterPro" id="IPR008977">
    <property type="entry name" value="PHM/PNGase_F_dom_sf"/>
</dbReference>
<dbReference type="RefSeq" id="WP_062124813.1">
    <property type="nucleotide sequence ID" value="NZ_BAZW01000017.1"/>
</dbReference>
<dbReference type="InterPro" id="IPR015197">
    <property type="entry name" value="PngaseF_C"/>
</dbReference>
<reference evidence="3 4" key="1">
    <citation type="journal article" date="2015" name="Microbes Environ.">
        <title>Distribution and evolution of nitrogen fixation genes in the phylum bacteroidetes.</title>
        <authorList>
            <person name="Inoue J."/>
            <person name="Oshima K."/>
            <person name="Suda W."/>
            <person name="Sakamoto M."/>
            <person name="Iino T."/>
            <person name="Noda S."/>
            <person name="Hongoh Y."/>
            <person name="Hattori M."/>
            <person name="Ohkuma M."/>
        </authorList>
    </citation>
    <scope>NUCLEOTIDE SEQUENCE [LARGE SCALE GENOMIC DNA]</scope>
    <source>
        <strain evidence="3">JCM 15548</strain>
    </source>
</reference>
<dbReference type="EMBL" id="BAZW01000017">
    <property type="protein sequence ID" value="GAO30072.1"/>
    <property type="molecule type" value="Genomic_DNA"/>
</dbReference>
<organism evidence="3 4">
    <name type="scientific">Geofilum rubicundum JCM 15548</name>
    <dbReference type="NCBI Taxonomy" id="1236989"/>
    <lineage>
        <taxon>Bacteria</taxon>
        <taxon>Pseudomonadati</taxon>
        <taxon>Bacteroidota</taxon>
        <taxon>Bacteroidia</taxon>
        <taxon>Marinilabiliales</taxon>
        <taxon>Marinilabiliaceae</taxon>
        <taxon>Geofilum</taxon>
    </lineage>
</organism>
<accession>A0A0E9LWX7</accession>
<dbReference type="Proteomes" id="UP000032900">
    <property type="component" value="Unassembled WGS sequence"/>
</dbReference>